<gene>
    <name evidence="2" type="ORF">HPB52_022879</name>
</gene>
<accession>A0A9D4Q3P1</accession>
<reference evidence="2" key="2">
    <citation type="submission" date="2021-09" db="EMBL/GenBank/DDBJ databases">
        <authorList>
            <person name="Jia N."/>
            <person name="Wang J."/>
            <person name="Shi W."/>
            <person name="Du L."/>
            <person name="Sun Y."/>
            <person name="Zhan W."/>
            <person name="Jiang J."/>
            <person name="Wang Q."/>
            <person name="Zhang B."/>
            <person name="Ji P."/>
            <person name="Sakyi L.B."/>
            <person name="Cui X."/>
            <person name="Yuan T."/>
            <person name="Jiang B."/>
            <person name="Yang W."/>
            <person name="Lam T.T.-Y."/>
            <person name="Chang Q."/>
            <person name="Ding S."/>
            <person name="Wang X."/>
            <person name="Zhu J."/>
            <person name="Ruan X."/>
            <person name="Zhao L."/>
            <person name="Wei J."/>
            <person name="Que T."/>
            <person name="Du C."/>
            <person name="Cheng J."/>
            <person name="Dai P."/>
            <person name="Han X."/>
            <person name="Huang E."/>
            <person name="Gao Y."/>
            <person name="Liu J."/>
            <person name="Shao H."/>
            <person name="Ye R."/>
            <person name="Li L."/>
            <person name="Wei W."/>
            <person name="Wang X."/>
            <person name="Wang C."/>
            <person name="Huo Q."/>
            <person name="Li W."/>
            <person name="Guo W."/>
            <person name="Chen H."/>
            <person name="Chen S."/>
            <person name="Zhou L."/>
            <person name="Zhou L."/>
            <person name="Ni X."/>
            <person name="Tian J."/>
            <person name="Zhou Y."/>
            <person name="Sheng Y."/>
            <person name="Liu T."/>
            <person name="Pan Y."/>
            <person name="Xia L."/>
            <person name="Li J."/>
            <person name="Zhao F."/>
            <person name="Cao W."/>
        </authorList>
    </citation>
    <scope>NUCLEOTIDE SEQUENCE</scope>
    <source>
        <strain evidence="2">Rsan-2018</strain>
        <tissue evidence="2">Larvae</tissue>
    </source>
</reference>
<dbReference type="AlphaFoldDB" id="A0A9D4Q3P1"/>
<evidence type="ECO:0000313" key="3">
    <source>
        <dbReference type="Proteomes" id="UP000821837"/>
    </source>
</evidence>
<organism evidence="2 3">
    <name type="scientific">Rhipicephalus sanguineus</name>
    <name type="common">Brown dog tick</name>
    <name type="synonym">Ixodes sanguineus</name>
    <dbReference type="NCBI Taxonomy" id="34632"/>
    <lineage>
        <taxon>Eukaryota</taxon>
        <taxon>Metazoa</taxon>
        <taxon>Ecdysozoa</taxon>
        <taxon>Arthropoda</taxon>
        <taxon>Chelicerata</taxon>
        <taxon>Arachnida</taxon>
        <taxon>Acari</taxon>
        <taxon>Parasitiformes</taxon>
        <taxon>Ixodida</taxon>
        <taxon>Ixodoidea</taxon>
        <taxon>Ixodidae</taxon>
        <taxon>Rhipicephalinae</taxon>
        <taxon>Rhipicephalus</taxon>
        <taxon>Rhipicephalus</taxon>
    </lineage>
</organism>
<feature type="region of interest" description="Disordered" evidence="1">
    <location>
        <begin position="178"/>
        <end position="203"/>
    </location>
</feature>
<evidence type="ECO:0000256" key="1">
    <source>
        <dbReference type="SAM" id="MobiDB-lite"/>
    </source>
</evidence>
<dbReference type="Proteomes" id="UP000821837">
    <property type="component" value="Chromosome 3"/>
</dbReference>
<name>A0A9D4Q3P1_RHISA</name>
<keyword evidence="3" id="KW-1185">Reference proteome</keyword>
<protein>
    <submittedName>
        <fullName evidence="2">Uncharacterized protein</fullName>
    </submittedName>
</protein>
<reference evidence="2" key="1">
    <citation type="journal article" date="2020" name="Cell">
        <title>Large-Scale Comparative Analyses of Tick Genomes Elucidate Their Genetic Diversity and Vector Capacities.</title>
        <authorList>
            <consortium name="Tick Genome and Microbiome Consortium (TIGMIC)"/>
            <person name="Jia N."/>
            <person name="Wang J."/>
            <person name="Shi W."/>
            <person name="Du L."/>
            <person name="Sun Y."/>
            <person name="Zhan W."/>
            <person name="Jiang J.F."/>
            <person name="Wang Q."/>
            <person name="Zhang B."/>
            <person name="Ji P."/>
            <person name="Bell-Sakyi L."/>
            <person name="Cui X.M."/>
            <person name="Yuan T.T."/>
            <person name="Jiang B.G."/>
            <person name="Yang W.F."/>
            <person name="Lam T.T."/>
            <person name="Chang Q.C."/>
            <person name="Ding S.J."/>
            <person name="Wang X.J."/>
            <person name="Zhu J.G."/>
            <person name="Ruan X.D."/>
            <person name="Zhao L."/>
            <person name="Wei J.T."/>
            <person name="Ye R.Z."/>
            <person name="Que T.C."/>
            <person name="Du C.H."/>
            <person name="Zhou Y.H."/>
            <person name="Cheng J.X."/>
            <person name="Dai P.F."/>
            <person name="Guo W.B."/>
            <person name="Han X.H."/>
            <person name="Huang E.J."/>
            <person name="Li L.F."/>
            <person name="Wei W."/>
            <person name="Gao Y.C."/>
            <person name="Liu J.Z."/>
            <person name="Shao H.Z."/>
            <person name="Wang X."/>
            <person name="Wang C.C."/>
            <person name="Yang T.C."/>
            <person name="Huo Q.B."/>
            <person name="Li W."/>
            <person name="Chen H.Y."/>
            <person name="Chen S.E."/>
            <person name="Zhou L.G."/>
            <person name="Ni X.B."/>
            <person name="Tian J.H."/>
            <person name="Sheng Y."/>
            <person name="Liu T."/>
            <person name="Pan Y.S."/>
            <person name="Xia L.Y."/>
            <person name="Li J."/>
            <person name="Zhao F."/>
            <person name="Cao W.C."/>
        </authorList>
    </citation>
    <scope>NUCLEOTIDE SEQUENCE</scope>
    <source>
        <strain evidence="2">Rsan-2018</strain>
    </source>
</reference>
<evidence type="ECO:0000313" key="2">
    <source>
        <dbReference type="EMBL" id="KAH7963769.1"/>
    </source>
</evidence>
<comment type="caution">
    <text evidence="2">The sequence shown here is derived from an EMBL/GenBank/DDBJ whole genome shotgun (WGS) entry which is preliminary data.</text>
</comment>
<dbReference type="EMBL" id="JABSTV010001249">
    <property type="protein sequence ID" value="KAH7963769.1"/>
    <property type="molecule type" value="Genomic_DNA"/>
</dbReference>
<proteinExistence type="predicted"/>
<sequence>MVVPSTPSFSPSLGHAKRMLKILRAELYRQIRLHRIHLGVLLQNSFESSVAGFQLRRYLQLAGQATEALWLPQLRYLRERATRDRRKAGGKVHVPEDLHLPDDVIQVLGLGPKFGVQKQRTNPELLTVVRQMSRRATEGLDPLEVTVGWPSEGQAGHRLSCLEEAVGRLDSELDKLTTCGNADDQPRGSRSAPQSRRSEHTDSLRQSCWYHRRSALFVVRN</sequence>